<dbReference type="Pfam" id="PF00657">
    <property type="entry name" value="Lipase_GDSL"/>
    <property type="match status" value="1"/>
</dbReference>
<protein>
    <submittedName>
        <fullName evidence="3">GDSL esterase/lipase</fullName>
    </submittedName>
</protein>
<evidence type="ECO:0000313" key="4">
    <source>
        <dbReference type="Proteomes" id="UP001180020"/>
    </source>
</evidence>
<reference evidence="3" key="1">
    <citation type="journal article" date="2023" name="Nat. Commun.">
        <title>Diploid and tetraploid genomes of Acorus and the evolution of monocots.</title>
        <authorList>
            <person name="Ma L."/>
            <person name="Liu K.W."/>
            <person name="Li Z."/>
            <person name="Hsiao Y.Y."/>
            <person name="Qi Y."/>
            <person name="Fu T."/>
            <person name="Tang G.D."/>
            <person name="Zhang D."/>
            <person name="Sun W.H."/>
            <person name="Liu D.K."/>
            <person name="Li Y."/>
            <person name="Chen G.Z."/>
            <person name="Liu X.D."/>
            <person name="Liao X.Y."/>
            <person name="Jiang Y.T."/>
            <person name="Yu X."/>
            <person name="Hao Y."/>
            <person name="Huang J."/>
            <person name="Zhao X.W."/>
            <person name="Ke S."/>
            <person name="Chen Y.Y."/>
            <person name="Wu W.L."/>
            <person name="Hsu J.L."/>
            <person name="Lin Y.F."/>
            <person name="Huang M.D."/>
            <person name="Li C.Y."/>
            <person name="Huang L."/>
            <person name="Wang Z.W."/>
            <person name="Zhao X."/>
            <person name="Zhong W.Y."/>
            <person name="Peng D.H."/>
            <person name="Ahmad S."/>
            <person name="Lan S."/>
            <person name="Zhang J.S."/>
            <person name="Tsai W.C."/>
            <person name="Van de Peer Y."/>
            <person name="Liu Z.J."/>
        </authorList>
    </citation>
    <scope>NUCLEOTIDE SEQUENCE</scope>
    <source>
        <strain evidence="3">CP</strain>
    </source>
</reference>
<comment type="similarity">
    <text evidence="1">Belongs to the 'GDSL' lipolytic enzyme family.</text>
</comment>
<dbReference type="GO" id="GO:0016788">
    <property type="term" value="F:hydrolase activity, acting on ester bonds"/>
    <property type="evidence" value="ECO:0007669"/>
    <property type="project" value="InterPro"/>
</dbReference>
<gene>
    <name evidence="3" type="ORF">QJS10_CPB18g00275</name>
</gene>
<dbReference type="Proteomes" id="UP001180020">
    <property type="component" value="Unassembled WGS sequence"/>
</dbReference>
<dbReference type="AlphaFoldDB" id="A0AAV9CPG4"/>
<accession>A0AAV9CPG4</accession>
<sequence length="310" mass="34843">MLNVIFSEATNLGLPFLNPYLDKNATFEHGVNFAVAGATALDKSFFTERNIYVPFTNSSLGVQLNWLKGHLNSKCNNHPGVQSNLTACSKYLENALFMVGEIGGNDYNYAFLEGKPISEVMDYVPYVVDAIIEAARTLIDHGAAQLIVPGNFPIGCMPSYLTTFYDRNPSAYDQNNCLKYFNSFAEFHNLQLTNALSRLRIEYPRIKIMYADYYNSFLQLFSRASVLGFDRNSLLKSCCGKGGDYNFNVRNMCGMQDVPVCASPKTMISWDGIHLTQEAYNVMADELMMGGYTSPNYGLWMKWTCNNLKP</sequence>
<name>A0AAV9CPG4_ACOCL</name>
<keyword evidence="2" id="KW-0325">Glycoprotein</keyword>
<organism evidence="3 4">
    <name type="scientific">Acorus calamus</name>
    <name type="common">Sweet flag</name>
    <dbReference type="NCBI Taxonomy" id="4465"/>
    <lineage>
        <taxon>Eukaryota</taxon>
        <taxon>Viridiplantae</taxon>
        <taxon>Streptophyta</taxon>
        <taxon>Embryophyta</taxon>
        <taxon>Tracheophyta</taxon>
        <taxon>Spermatophyta</taxon>
        <taxon>Magnoliopsida</taxon>
        <taxon>Liliopsida</taxon>
        <taxon>Acoraceae</taxon>
        <taxon>Acorus</taxon>
    </lineage>
</organism>
<dbReference type="InterPro" id="IPR001087">
    <property type="entry name" value="GDSL"/>
</dbReference>
<dbReference type="InterPro" id="IPR036514">
    <property type="entry name" value="SGNH_hydro_sf"/>
</dbReference>
<dbReference type="PANTHER" id="PTHR22835:SF517">
    <property type="entry name" value="GDSL-LIKE LIPASE_ACYLHYDROLASE FAMILY PROTEIN, EXPRESSED"/>
    <property type="match status" value="1"/>
</dbReference>
<evidence type="ECO:0000256" key="2">
    <source>
        <dbReference type="ARBA" id="ARBA00023180"/>
    </source>
</evidence>
<dbReference type="Gene3D" id="3.40.50.1110">
    <property type="entry name" value="SGNH hydrolase"/>
    <property type="match status" value="1"/>
</dbReference>
<comment type="caution">
    <text evidence="3">The sequence shown here is derived from an EMBL/GenBank/DDBJ whole genome shotgun (WGS) entry which is preliminary data.</text>
</comment>
<evidence type="ECO:0000313" key="3">
    <source>
        <dbReference type="EMBL" id="KAK1290386.1"/>
    </source>
</evidence>
<dbReference type="PANTHER" id="PTHR22835">
    <property type="entry name" value="ZINC FINGER FYVE DOMAIN CONTAINING PROTEIN"/>
    <property type="match status" value="1"/>
</dbReference>
<proteinExistence type="inferred from homology"/>
<evidence type="ECO:0000256" key="1">
    <source>
        <dbReference type="ARBA" id="ARBA00008668"/>
    </source>
</evidence>
<dbReference type="EMBL" id="JAUJYO010000018">
    <property type="protein sequence ID" value="KAK1290386.1"/>
    <property type="molecule type" value="Genomic_DNA"/>
</dbReference>
<keyword evidence="4" id="KW-1185">Reference proteome</keyword>
<reference evidence="3" key="2">
    <citation type="submission" date="2023-06" db="EMBL/GenBank/DDBJ databases">
        <authorList>
            <person name="Ma L."/>
            <person name="Liu K.-W."/>
            <person name="Li Z."/>
            <person name="Hsiao Y.-Y."/>
            <person name="Qi Y."/>
            <person name="Fu T."/>
            <person name="Tang G."/>
            <person name="Zhang D."/>
            <person name="Sun W.-H."/>
            <person name="Liu D.-K."/>
            <person name="Li Y."/>
            <person name="Chen G.-Z."/>
            <person name="Liu X.-D."/>
            <person name="Liao X.-Y."/>
            <person name="Jiang Y.-T."/>
            <person name="Yu X."/>
            <person name="Hao Y."/>
            <person name="Huang J."/>
            <person name="Zhao X.-W."/>
            <person name="Ke S."/>
            <person name="Chen Y.-Y."/>
            <person name="Wu W.-L."/>
            <person name="Hsu J.-L."/>
            <person name="Lin Y.-F."/>
            <person name="Huang M.-D."/>
            <person name="Li C.-Y."/>
            <person name="Huang L."/>
            <person name="Wang Z.-W."/>
            <person name="Zhao X."/>
            <person name="Zhong W.-Y."/>
            <person name="Peng D.-H."/>
            <person name="Ahmad S."/>
            <person name="Lan S."/>
            <person name="Zhang J.-S."/>
            <person name="Tsai W.-C."/>
            <person name="Van De Peer Y."/>
            <person name="Liu Z.-J."/>
        </authorList>
    </citation>
    <scope>NUCLEOTIDE SEQUENCE</scope>
    <source>
        <strain evidence="3">CP</strain>
        <tissue evidence="3">Leaves</tissue>
    </source>
</reference>
<dbReference type="SUPFAM" id="SSF52266">
    <property type="entry name" value="SGNH hydrolase"/>
    <property type="match status" value="1"/>
</dbReference>